<dbReference type="CDD" id="cd08283">
    <property type="entry name" value="FDH_like_1"/>
    <property type="match status" value="1"/>
</dbReference>
<keyword evidence="4" id="KW-0560">Oxidoreductase</keyword>
<dbReference type="InterPro" id="IPR013154">
    <property type="entry name" value="ADH-like_N"/>
</dbReference>
<evidence type="ECO:0000256" key="2">
    <source>
        <dbReference type="ARBA" id="ARBA00022723"/>
    </source>
</evidence>
<evidence type="ECO:0000256" key="3">
    <source>
        <dbReference type="ARBA" id="ARBA00022833"/>
    </source>
</evidence>
<dbReference type="InterPro" id="IPR013149">
    <property type="entry name" value="ADH-like_C"/>
</dbReference>
<dbReference type="Pfam" id="PF00107">
    <property type="entry name" value="ADH_zinc_N"/>
    <property type="match status" value="1"/>
</dbReference>
<dbReference type="SUPFAM" id="SSF50129">
    <property type="entry name" value="GroES-like"/>
    <property type="match status" value="1"/>
</dbReference>
<organism evidence="8 9">
    <name type="scientific">Pythium oligandrum</name>
    <name type="common">Mycoparasitic fungus</name>
    <dbReference type="NCBI Taxonomy" id="41045"/>
    <lineage>
        <taxon>Eukaryota</taxon>
        <taxon>Sar</taxon>
        <taxon>Stramenopiles</taxon>
        <taxon>Oomycota</taxon>
        <taxon>Peronosporomycetes</taxon>
        <taxon>Pythiales</taxon>
        <taxon>Pythiaceae</taxon>
        <taxon>Pythium</taxon>
    </lineage>
</organism>
<dbReference type="Gene3D" id="3.90.180.10">
    <property type="entry name" value="Medium-chain alcohol dehydrogenases, catalytic domain"/>
    <property type="match status" value="1"/>
</dbReference>
<feature type="domain" description="Alcohol dehydrogenase-like N-terminal" evidence="7">
    <location>
        <begin position="59"/>
        <end position="191"/>
    </location>
</feature>
<dbReference type="Pfam" id="PF08240">
    <property type="entry name" value="ADH_N"/>
    <property type="match status" value="1"/>
</dbReference>
<dbReference type="PROSITE" id="PS00059">
    <property type="entry name" value="ADH_ZINC"/>
    <property type="match status" value="1"/>
</dbReference>
<evidence type="ECO:0000259" key="6">
    <source>
        <dbReference type="Pfam" id="PF00107"/>
    </source>
</evidence>
<proteinExistence type="inferred from homology"/>
<comment type="cofactor">
    <cofactor evidence="1 5">
        <name>Zn(2+)</name>
        <dbReference type="ChEBI" id="CHEBI:29105"/>
    </cofactor>
</comment>
<feature type="domain" description="Alcohol dehydrogenase-like C-terminal" evidence="6">
    <location>
        <begin position="231"/>
        <end position="382"/>
    </location>
</feature>
<reference evidence="8" key="1">
    <citation type="submission" date="2019-03" db="EMBL/GenBank/DDBJ databases">
        <title>Long read genome sequence of the mycoparasitic Pythium oligandrum ATCC 38472 isolated from sugarbeet rhizosphere.</title>
        <authorList>
            <person name="Gaulin E."/>
        </authorList>
    </citation>
    <scope>NUCLEOTIDE SEQUENCE</scope>
    <source>
        <strain evidence="8">ATCC 38472_TT</strain>
    </source>
</reference>
<dbReference type="GO" id="GO:0008270">
    <property type="term" value="F:zinc ion binding"/>
    <property type="evidence" value="ECO:0007669"/>
    <property type="project" value="InterPro"/>
</dbReference>
<keyword evidence="9" id="KW-1185">Reference proteome</keyword>
<keyword evidence="3 5" id="KW-0862">Zinc</keyword>
<dbReference type="Proteomes" id="UP000794436">
    <property type="component" value="Unassembled WGS sequence"/>
</dbReference>
<dbReference type="PANTHER" id="PTHR42813:SF1">
    <property type="entry name" value="DEHYDROGENASE, PUTATIVE (AFU_ORTHOLOGUE AFUA_5G03930)-RELATED"/>
    <property type="match status" value="1"/>
</dbReference>
<evidence type="ECO:0000313" key="9">
    <source>
        <dbReference type="Proteomes" id="UP000794436"/>
    </source>
</evidence>
<gene>
    <name evidence="8" type="ORF">Poli38472_008946</name>
</gene>
<comment type="caution">
    <text evidence="8">The sequence shown here is derived from an EMBL/GenBank/DDBJ whole genome shotgun (WGS) entry which is preliminary data.</text>
</comment>
<dbReference type="InterPro" id="IPR011032">
    <property type="entry name" value="GroES-like_sf"/>
</dbReference>
<evidence type="ECO:0000313" key="8">
    <source>
        <dbReference type="EMBL" id="TMW56298.1"/>
    </source>
</evidence>
<dbReference type="OrthoDB" id="256333at2759"/>
<evidence type="ECO:0000259" key="7">
    <source>
        <dbReference type="Pfam" id="PF08240"/>
    </source>
</evidence>
<dbReference type="AlphaFoldDB" id="A0A8K1C4J6"/>
<dbReference type="Gene3D" id="3.40.50.720">
    <property type="entry name" value="NAD(P)-binding Rossmann-like Domain"/>
    <property type="match status" value="1"/>
</dbReference>
<dbReference type="InterPro" id="IPR002328">
    <property type="entry name" value="ADH_Zn_CS"/>
</dbReference>
<keyword evidence="2 5" id="KW-0479">Metal-binding</keyword>
<protein>
    <submittedName>
        <fullName evidence="8">Uncharacterized protein</fullName>
    </submittedName>
</protein>
<comment type="similarity">
    <text evidence="5">Belongs to the zinc-containing alcohol dehydrogenase family.</text>
</comment>
<evidence type="ECO:0000256" key="1">
    <source>
        <dbReference type="ARBA" id="ARBA00001947"/>
    </source>
</evidence>
<dbReference type="EMBL" id="SPLM01000146">
    <property type="protein sequence ID" value="TMW56298.1"/>
    <property type="molecule type" value="Genomic_DNA"/>
</dbReference>
<dbReference type="GO" id="GO:0016491">
    <property type="term" value="F:oxidoreductase activity"/>
    <property type="evidence" value="ECO:0007669"/>
    <property type="project" value="UniProtKB-KW"/>
</dbReference>
<dbReference type="PANTHER" id="PTHR42813">
    <property type="entry name" value="ZINC-TYPE ALCOHOL DEHYDROGENASE-LIKE"/>
    <property type="match status" value="1"/>
</dbReference>
<dbReference type="SUPFAM" id="SSF51735">
    <property type="entry name" value="NAD(P)-binding Rossmann-fold domains"/>
    <property type="match status" value="1"/>
</dbReference>
<name>A0A8K1C4J6_PYTOL</name>
<evidence type="ECO:0000256" key="4">
    <source>
        <dbReference type="ARBA" id="ARBA00023002"/>
    </source>
</evidence>
<accession>A0A8K1C4J6</accession>
<sequence>MSVMNAAAKIADNMLGKREVGETSTQPKVSDTETMKAIVWKSAKKVACEVVPKPILTHAKDVVVRVTACAICSGSDGHLYSGEVVTMDDGAILGHEACGVVESVGNDVHKFKPGDRVVIAFDIACGECEFCHRQEYSGCDRSNDSHLFEEMYGGHPAAAIYGYSRLMGKVPGSQAEYVRVPFADVNLYPIPDSVPDEKALYVSDVLSTAFHATELGEVGEGDTVAIWGLGPIGLYAAAWSKLKGAKRVIGVDLVPERLTIAREKFGLEVFDRSDLSSAQVLSKLRDLLPRGGVDVAIDATGFRFSQSWMHTIERAIGMETDTPEIIGECMNIVRKYGRVAIIADYIGYANHFPVGHVMMKHLTVRSGQCPVQKYFKRVMEAIEKGQIDPTLMITNRLTLEQVPEAYDQLFYKQKGYLKVFITPQTTKSTT</sequence>
<dbReference type="InterPro" id="IPR036291">
    <property type="entry name" value="NAD(P)-bd_dom_sf"/>
</dbReference>
<evidence type="ECO:0000256" key="5">
    <source>
        <dbReference type="RuleBase" id="RU361277"/>
    </source>
</evidence>